<name>A0ACC1A2B6_9ROSI</name>
<accession>A0ACC1A2B6</accession>
<gene>
    <name evidence="1" type="ORF">Patl1_12282</name>
</gene>
<comment type="caution">
    <text evidence="1">The sequence shown here is derived from an EMBL/GenBank/DDBJ whole genome shotgun (WGS) entry which is preliminary data.</text>
</comment>
<protein>
    <submittedName>
        <fullName evidence="1">Uncharacterized protein</fullName>
    </submittedName>
</protein>
<reference evidence="2" key="1">
    <citation type="journal article" date="2023" name="G3 (Bethesda)">
        <title>Genome assembly and association tests identify interacting loci associated with vigor, precocity, and sex in interspecific pistachio rootstocks.</title>
        <authorList>
            <person name="Palmer W."/>
            <person name="Jacygrad E."/>
            <person name="Sagayaradj S."/>
            <person name="Cavanaugh K."/>
            <person name="Han R."/>
            <person name="Bertier L."/>
            <person name="Beede B."/>
            <person name="Kafkas S."/>
            <person name="Golino D."/>
            <person name="Preece J."/>
            <person name="Michelmore R."/>
        </authorList>
    </citation>
    <scope>NUCLEOTIDE SEQUENCE [LARGE SCALE GENOMIC DNA]</scope>
</reference>
<evidence type="ECO:0000313" key="2">
    <source>
        <dbReference type="Proteomes" id="UP001164250"/>
    </source>
</evidence>
<organism evidence="1 2">
    <name type="scientific">Pistacia atlantica</name>
    <dbReference type="NCBI Taxonomy" id="434234"/>
    <lineage>
        <taxon>Eukaryota</taxon>
        <taxon>Viridiplantae</taxon>
        <taxon>Streptophyta</taxon>
        <taxon>Embryophyta</taxon>
        <taxon>Tracheophyta</taxon>
        <taxon>Spermatophyta</taxon>
        <taxon>Magnoliopsida</taxon>
        <taxon>eudicotyledons</taxon>
        <taxon>Gunneridae</taxon>
        <taxon>Pentapetalae</taxon>
        <taxon>rosids</taxon>
        <taxon>malvids</taxon>
        <taxon>Sapindales</taxon>
        <taxon>Anacardiaceae</taxon>
        <taxon>Pistacia</taxon>
    </lineage>
</organism>
<sequence>MSIMFCRLPYGDSSQRACQTHQHHHLSPLREVESPSLPYPPASSSSSSSLSLAGGRVSELAIPTSIVFFFIISLPCGRSSHRACNTHPWGFGSPSLPYPPDSSSPSSSPLRAFESLSWPVISTSSPIVFLTCEDSSHRAWPVHGTGRIIISLPLWGLESPSFPDPFTSSSYSYLLGLLLSRNSF</sequence>
<dbReference type="EMBL" id="CM047908">
    <property type="protein sequence ID" value="KAJ0081100.1"/>
    <property type="molecule type" value="Genomic_DNA"/>
</dbReference>
<proteinExistence type="predicted"/>
<keyword evidence="2" id="KW-1185">Reference proteome</keyword>
<dbReference type="Proteomes" id="UP001164250">
    <property type="component" value="Chromosome 12"/>
</dbReference>
<evidence type="ECO:0000313" key="1">
    <source>
        <dbReference type="EMBL" id="KAJ0081100.1"/>
    </source>
</evidence>